<organism evidence="2 3">
    <name type="scientific">Ceratodon purpureus</name>
    <name type="common">Fire moss</name>
    <name type="synonym">Dicranum purpureum</name>
    <dbReference type="NCBI Taxonomy" id="3225"/>
    <lineage>
        <taxon>Eukaryota</taxon>
        <taxon>Viridiplantae</taxon>
        <taxon>Streptophyta</taxon>
        <taxon>Embryophyta</taxon>
        <taxon>Bryophyta</taxon>
        <taxon>Bryophytina</taxon>
        <taxon>Bryopsida</taxon>
        <taxon>Dicranidae</taxon>
        <taxon>Pseudoditrichales</taxon>
        <taxon>Ditrichaceae</taxon>
        <taxon>Ceratodon</taxon>
    </lineage>
</organism>
<feature type="region of interest" description="Disordered" evidence="1">
    <location>
        <begin position="247"/>
        <end position="271"/>
    </location>
</feature>
<dbReference type="AlphaFoldDB" id="A0A8T0G6D5"/>
<reference evidence="2" key="1">
    <citation type="submission" date="2020-06" db="EMBL/GenBank/DDBJ databases">
        <title>WGS assembly of Ceratodon purpureus strain R40.</title>
        <authorList>
            <person name="Carey S.B."/>
            <person name="Jenkins J."/>
            <person name="Shu S."/>
            <person name="Lovell J.T."/>
            <person name="Sreedasyam A."/>
            <person name="Maumus F."/>
            <person name="Tiley G.P."/>
            <person name="Fernandez-Pozo N."/>
            <person name="Barry K."/>
            <person name="Chen C."/>
            <person name="Wang M."/>
            <person name="Lipzen A."/>
            <person name="Daum C."/>
            <person name="Saski C.A."/>
            <person name="Payton A.C."/>
            <person name="Mcbreen J.C."/>
            <person name="Conrad R.E."/>
            <person name="Kollar L.M."/>
            <person name="Olsson S."/>
            <person name="Huttunen S."/>
            <person name="Landis J.B."/>
            <person name="Wickett N.J."/>
            <person name="Johnson M.G."/>
            <person name="Rensing S.A."/>
            <person name="Grimwood J."/>
            <person name="Schmutz J."/>
            <person name="Mcdaniel S.F."/>
        </authorList>
    </citation>
    <scope>NUCLEOTIDE SEQUENCE</scope>
    <source>
        <strain evidence="2">R40</strain>
    </source>
</reference>
<accession>A0A8T0G6D5</accession>
<gene>
    <name evidence="2" type="ORF">KC19_12G095700</name>
</gene>
<evidence type="ECO:0000313" key="2">
    <source>
        <dbReference type="EMBL" id="KAG0554501.1"/>
    </source>
</evidence>
<sequence>MEIQLQSGSTPAQEGPTSSLGWPFGLPTCMVIHTPADDRYPANCKELARAPLPFQQQFMNLQTTFLLPFFSDGGSSSSSDTDSRSEAASSFFKDSRRITLGSLIGLPMDHSFHALHPDAHYHVFTDADVFHDRRRTFLPSCGILELLGCLRNSASTSREFELSEDGELDDAAVTANSTSLTAYLQTNPTSETGCINVMTFEEALSDGSQSPDWNDQFVSCHSMLSEAGGWTPVANAAACGHVGEHVATPVKSSSTPRQLKSSASNRKMQRSSSMKSFFSSICCRIDAVERS</sequence>
<evidence type="ECO:0000256" key="1">
    <source>
        <dbReference type="SAM" id="MobiDB-lite"/>
    </source>
</evidence>
<feature type="compositionally biased region" description="Polar residues" evidence="1">
    <location>
        <begin position="250"/>
        <end position="263"/>
    </location>
</feature>
<dbReference type="Proteomes" id="UP000822688">
    <property type="component" value="Chromosome 12"/>
</dbReference>
<keyword evidence="3" id="KW-1185">Reference proteome</keyword>
<comment type="caution">
    <text evidence="2">The sequence shown here is derived from an EMBL/GenBank/DDBJ whole genome shotgun (WGS) entry which is preliminary data.</text>
</comment>
<protein>
    <submittedName>
        <fullName evidence="2">Uncharacterized protein</fullName>
    </submittedName>
</protein>
<evidence type="ECO:0000313" key="3">
    <source>
        <dbReference type="Proteomes" id="UP000822688"/>
    </source>
</evidence>
<dbReference type="EMBL" id="CM026433">
    <property type="protein sequence ID" value="KAG0554501.1"/>
    <property type="molecule type" value="Genomic_DNA"/>
</dbReference>
<proteinExistence type="predicted"/>
<name>A0A8T0G6D5_CERPU</name>